<dbReference type="InterPro" id="IPR055645">
    <property type="entry name" value="DpdA"/>
</dbReference>
<dbReference type="RefSeq" id="WP_344382951.1">
    <property type="nucleotide sequence ID" value="NZ_BAAATA010000009.1"/>
</dbReference>
<evidence type="ECO:0000313" key="3">
    <source>
        <dbReference type="Proteomes" id="UP001501358"/>
    </source>
</evidence>
<dbReference type="Gene3D" id="3.20.20.105">
    <property type="entry name" value="Queuine tRNA-ribosyltransferase-like"/>
    <property type="match status" value="1"/>
</dbReference>
<dbReference type="SUPFAM" id="SSF51713">
    <property type="entry name" value="tRNA-guanine transglycosylase"/>
    <property type="match status" value="1"/>
</dbReference>
<keyword evidence="3" id="KW-1185">Reference proteome</keyword>
<sequence length="263" mass="29294">MTRFYLGAPPAWVRYTDVPLFISNRPLSKLRRLHRARGPVAIDSGGFSELDAHGSWEHGPTPRKYIQQVQRYRDEIGIAWAAPQDWMCEPWIVAKTGLSVEEHQRRTVANYLELRSIDDTAPIIPVIQGWTLADYHRCVDLYDRAGVDLTREPVVGIGSVCRRQASSEAAALVYSLTVQAGLRLHGFGFKIDGLREVGHLLASADSMAWSSRGRREPAGCDYRAPGSRGPHKNEANCLRYALAWRQRVLAACATQQLTVGCAA</sequence>
<evidence type="ECO:0000259" key="1">
    <source>
        <dbReference type="Pfam" id="PF23859"/>
    </source>
</evidence>
<comment type="caution">
    <text evidence="2">The sequence shown here is derived from an EMBL/GenBank/DDBJ whole genome shotgun (WGS) entry which is preliminary data.</text>
</comment>
<reference evidence="2 3" key="1">
    <citation type="journal article" date="2019" name="Int. J. Syst. Evol. Microbiol.">
        <title>The Global Catalogue of Microorganisms (GCM) 10K type strain sequencing project: providing services to taxonomists for standard genome sequencing and annotation.</title>
        <authorList>
            <consortium name="The Broad Institute Genomics Platform"/>
            <consortium name="The Broad Institute Genome Sequencing Center for Infectious Disease"/>
            <person name="Wu L."/>
            <person name="Ma J."/>
        </authorList>
    </citation>
    <scope>NUCLEOTIDE SEQUENCE [LARGE SCALE GENOMIC DNA]</scope>
    <source>
        <strain evidence="2 3">JCM 6307</strain>
    </source>
</reference>
<dbReference type="Proteomes" id="UP001501358">
    <property type="component" value="Unassembled WGS sequence"/>
</dbReference>
<accession>A0ABN3LLB2</accession>
<dbReference type="EMBL" id="BAAATA010000009">
    <property type="protein sequence ID" value="GAA2484918.1"/>
    <property type="molecule type" value="Genomic_DNA"/>
</dbReference>
<dbReference type="Pfam" id="PF23859">
    <property type="entry name" value="DpdA"/>
    <property type="match status" value="1"/>
</dbReference>
<gene>
    <name evidence="2" type="ORF">GCM10010406_21460</name>
</gene>
<protein>
    <recommendedName>
        <fullName evidence="1">DeoxyPurine in DNA protein A domain-containing protein</fullName>
    </recommendedName>
</protein>
<proteinExistence type="predicted"/>
<feature type="domain" description="DeoxyPurine in DNA protein A" evidence="1">
    <location>
        <begin position="3"/>
        <end position="254"/>
    </location>
</feature>
<evidence type="ECO:0000313" key="2">
    <source>
        <dbReference type="EMBL" id="GAA2484918.1"/>
    </source>
</evidence>
<dbReference type="InterPro" id="IPR036511">
    <property type="entry name" value="TGT-like_sf"/>
</dbReference>
<organism evidence="2 3">
    <name type="scientific">Streptomyces thermolineatus</name>
    <dbReference type="NCBI Taxonomy" id="44033"/>
    <lineage>
        <taxon>Bacteria</taxon>
        <taxon>Bacillati</taxon>
        <taxon>Actinomycetota</taxon>
        <taxon>Actinomycetes</taxon>
        <taxon>Kitasatosporales</taxon>
        <taxon>Streptomycetaceae</taxon>
        <taxon>Streptomyces</taxon>
    </lineage>
</organism>
<name>A0ABN3LLB2_9ACTN</name>